<dbReference type="STRING" id="147828.A0A4S2MC42"/>
<evidence type="ECO:0000256" key="2">
    <source>
        <dbReference type="ARBA" id="ARBA00022676"/>
    </source>
</evidence>
<proteinExistence type="predicted"/>
<feature type="domain" description="PARP alpha-helical" evidence="7">
    <location>
        <begin position="1"/>
        <end position="123"/>
    </location>
</feature>
<evidence type="ECO:0000313" key="8">
    <source>
        <dbReference type="EMBL" id="TGZ74153.1"/>
    </source>
</evidence>
<dbReference type="InterPro" id="IPR004102">
    <property type="entry name" value="Poly(ADP-ribose)pol_reg_dom"/>
</dbReference>
<organism evidence="8 9">
    <name type="scientific">Opisthorchis felineus</name>
    <dbReference type="NCBI Taxonomy" id="147828"/>
    <lineage>
        <taxon>Eukaryota</taxon>
        <taxon>Metazoa</taxon>
        <taxon>Spiralia</taxon>
        <taxon>Lophotrochozoa</taxon>
        <taxon>Platyhelminthes</taxon>
        <taxon>Trematoda</taxon>
        <taxon>Digenea</taxon>
        <taxon>Opisthorchiida</taxon>
        <taxon>Opisthorchiata</taxon>
        <taxon>Opisthorchiidae</taxon>
        <taxon>Opisthorchis</taxon>
    </lineage>
</organism>
<dbReference type="EMBL" id="SJOL01002088">
    <property type="protein sequence ID" value="TGZ74153.1"/>
    <property type="molecule type" value="Genomic_DNA"/>
</dbReference>
<feature type="non-terminal residue" evidence="8">
    <location>
        <position position="1"/>
    </location>
</feature>
<feature type="transmembrane region" description="Helical" evidence="6">
    <location>
        <begin position="16"/>
        <end position="35"/>
    </location>
</feature>
<dbReference type="GO" id="GO:0006302">
    <property type="term" value="P:double-strand break repair"/>
    <property type="evidence" value="ECO:0007669"/>
    <property type="project" value="TreeGrafter"/>
</dbReference>
<dbReference type="SUPFAM" id="SSF47587">
    <property type="entry name" value="Domain of poly(ADP-ribose) polymerase"/>
    <property type="match status" value="1"/>
</dbReference>
<name>A0A4S2MC42_OPIFE</name>
<dbReference type="PANTHER" id="PTHR10459">
    <property type="entry name" value="DNA LIGASE"/>
    <property type="match status" value="1"/>
</dbReference>
<evidence type="ECO:0000256" key="3">
    <source>
        <dbReference type="ARBA" id="ARBA00022679"/>
    </source>
</evidence>
<evidence type="ECO:0000256" key="1">
    <source>
        <dbReference type="ARBA" id="ARBA00012020"/>
    </source>
</evidence>
<accession>A0A4S2MC42</accession>
<dbReference type="GO" id="GO:0005730">
    <property type="term" value="C:nucleolus"/>
    <property type="evidence" value="ECO:0007669"/>
    <property type="project" value="TreeGrafter"/>
</dbReference>
<comment type="catalytic activity">
    <reaction evidence="5">
        <text>NAD(+) + (ADP-D-ribosyl)n-acceptor = nicotinamide + (ADP-D-ribosyl)n+1-acceptor + H(+).</text>
        <dbReference type="EC" id="2.4.2.30"/>
    </reaction>
</comment>
<dbReference type="Proteomes" id="UP000308267">
    <property type="component" value="Unassembled WGS sequence"/>
</dbReference>
<evidence type="ECO:0000259" key="7">
    <source>
        <dbReference type="PROSITE" id="PS51060"/>
    </source>
</evidence>
<keyword evidence="4" id="KW-0520">NAD</keyword>
<dbReference type="AlphaFoldDB" id="A0A4S2MC42"/>
<sequence>GKKLSRTPYYIFDPAVIQYTVAGIITYFFVNVSLLPDLGKMPLKKLSVEQMTTASEILNELENVDNHSRPDDVRRLSSQFNALIPPIFRRGCSHLIAGERTLVHKRKILDILTDIAVAQTIQQKIKPLKDSVRTSVSSWLRTFLSGRVQT</sequence>
<dbReference type="EC" id="2.4.2.30" evidence="1"/>
<dbReference type="InterPro" id="IPR036616">
    <property type="entry name" value="Poly(ADP-ribose)pol_reg_dom_sf"/>
</dbReference>
<protein>
    <recommendedName>
        <fullName evidence="1">NAD(+) ADP-ribosyltransferase</fullName>
        <ecNumber evidence="1">2.4.2.30</ecNumber>
    </recommendedName>
</protein>
<evidence type="ECO:0000313" key="9">
    <source>
        <dbReference type="Proteomes" id="UP000308267"/>
    </source>
</evidence>
<dbReference type="PANTHER" id="PTHR10459:SF60">
    <property type="entry name" value="POLY [ADP-RIBOSE] POLYMERASE 2"/>
    <property type="match status" value="1"/>
</dbReference>
<dbReference type="InterPro" id="IPR050800">
    <property type="entry name" value="ARTD/PARP"/>
</dbReference>
<evidence type="ECO:0000256" key="5">
    <source>
        <dbReference type="ARBA" id="ARBA00033987"/>
    </source>
</evidence>
<dbReference type="Pfam" id="PF02877">
    <property type="entry name" value="PARP_reg"/>
    <property type="match status" value="1"/>
</dbReference>
<evidence type="ECO:0000256" key="6">
    <source>
        <dbReference type="SAM" id="Phobius"/>
    </source>
</evidence>
<keyword evidence="6" id="KW-0472">Membrane</keyword>
<dbReference type="GO" id="GO:1990404">
    <property type="term" value="F:NAD+-protein mono-ADP-ribosyltransferase activity"/>
    <property type="evidence" value="ECO:0007669"/>
    <property type="project" value="TreeGrafter"/>
</dbReference>
<keyword evidence="2" id="KW-0328">Glycosyltransferase</keyword>
<dbReference type="OrthoDB" id="2017365at2759"/>
<keyword evidence="3" id="KW-0808">Transferase</keyword>
<keyword evidence="6" id="KW-1133">Transmembrane helix</keyword>
<dbReference type="Gene3D" id="1.20.142.10">
    <property type="entry name" value="Poly(ADP-ribose) polymerase, regulatory domain"/>
    <property type="match status" value="1"/>
</dbReference>
<reference evidence="8 9" key="1">
    <citation type="journal article" date="2019" name="BMC Genomics">
        <title>New insights from Opisthorchis felineus genome: update on genomics of the epidemiologically important liver flukes.</title>
        <authorList>
            <person name="Ershov N.I."/>
            <person name="Mordvinov V.A."/>
            <person name="Prokhortchouk E.B."/>
            <person name="Pakharukova M.Y."/>
            <person name="Gunbin K.V."/>
            <person name="Ustyantsev K."/>
            <person name="Genaev M.A."/>
            <person name="Blinov A.G."/>
            <person name="Mazur A."/>
            <person name="Boulygina E."/>
            <person name="Tsygankova S."/>
            <person name="Khrameeva E."/>
            <person name="Chekanov N."/>
            <person name="Fan G."/>
            <person name="Xiao A."/>
            <person name="Zhang H."/>
            <person name="Xu X."/>
            <person name="Yang H."/>
            <person name="Solovyev V."/>
            <person name="Lee S.M."/>
            <person name="Liu X."/>
            <person name="Afonnikov D.A."/>
            <person name="Skryabin K.G."/>
        </authorList>
    </citation>
    <scope>NUCLEOTIDE SEQUENCE [LARGE SCALE GENOMIC DNA]</scope>
    <source>
        <strain evidence="8">AK-0245</strain>
        <tissue evidence="8">Whole organism</tissue>
    </source>
</reference>
<evidence type="ECO:0000256" key="4">
    <source>
        <dbReference type="ARBA" id="ARBA00023027"/>
    </source>
</evidence>
<dbReference type="PROSITE" id="PS51060">
    <property type="entry name" value="PARP_ALPHA_HD"/>
    <property type="match status" value="1"/>
</dbReference>
<gene>
    <name evidence="8" type="ORF">CRM22_001092</name>
</gene>
<dbReference type="GO" id="GO:0003950">
    <property type="term" value="F:NAD+ poly-ADP-ribosyltransferase activity"/>
    <property type="evidence" value="ECO:0007669"/>
    <property type="project" value="UniProtKB-EC"/>
</dbReference>
<dbReference type="GO" id="GO:0070212">
    <property type="term" value="P:protein poly-ADP-ribosylation"/>
    <property type="evidence" value="ECO:0007669"/>
    <property type="project" value="TreeGrafter"/>
</dbReference>
<keyword evidence="6" id="KW-0812">Transmembrane</keyword>
<comment type="caution">
    <text evidence="8">The sequence shown here is derived from an EMBL/GenBank/DDBJ whole genome shotgun (WGS) entry which is preliminary data.</text>
</comment>
<keyword evidence="9" id="KW-1185">Reference proteome</keyword>